<dbReference type="Proteomes" id="UP000054422">
    <property type="component" value="Unassembled WGS sequence"/>
</dbReference>
<evidence type="ECO:0000313" key="4">
    <source>
        <dbReference type="Proteomes" id="UP000054422"/>
    </source>
</evidence>
<proteinExistence type="predicted"/>
<evidence type="ECO:0000313" key="3">
    <source>
        <dbReference type="EMBL" id="KGP62168.1"/>
    </source>
</evidence>
<dbReference type="InterPro" id="IPR026875">
    <property type="entry name" value="PHydrolase_assoc_dom"/>
</dbReference>
<organism evidence="3 4">
    <name type="scientific">Legionella norrlandica</name>
    <dbReference type="NCBI Taxonomy" id="1498499"/>
    <lineage>
        <taxon>Bacteria</taxon>
        <taxon>Pseudomonadati</taxon>
        <taxon>Pseudomonadota</taxon>
        <taxon>Gammaproteobacteria</taxon>
        <taxon>Legionellales</taxon>
        <taxon>Legionellaceae</taxon>
        <taxon>Legionella</taxon>
    </lineage>
</organism>
<comment type="caution">
    <text evidence="3">The sequence shown here is derived from an EMBL/GenBank/DDBJ whole genome shotgun (WGS) entry which is preliminary data.</text>
</comment>
<evidence type="ECO:0000256" key="1">
    <source>
        <dbReference type="ARBA" id="ARBA00022801"/>
    </source>
</evidence>
<dbReference type="EMBL" id="JNCF01000102">
    <property type="protein sequence ID" value="KGP62168.1"/>
    <property type="molecule type" value="Genomic_DNA"/>
</dbReference>
<evidence type="ECO:0000259" key="2">
    <source>
        <dbReference type="Pfam" id="PF13286"/>
    </source>
</evidence>
<feature type="domain" description="Phosphohydrolase-associated" evidence="2">
    <location>
        <begin position="7"/>
        <end position="90"/>
    </location>
</feature>
<dbReference type="Gene3D" id="1.10.3210.10">
    <property type="entry name" value="Hypothetical protein af1432"/>
    <property type="match status" value="1"/>
</dbReference>
<dbReference type="GO" id="GO:0016787">
    <property type="term" value="F:hydrolase activity"/>
    <property type="evidence" value="ECO:0007669"/>
    <property type="project" value="UniProtKB-KW"/>
</dbReference>
<dbReference type="SUPFAM" id="SSF109604">
    <property type="entry name" value="HD-domain/PDEase-like"/>
    <property type="match status" value="1"/>
</dbReference>
<sequence>MKLFEEFIRNLKQLVSNNLIKTQHVKSIIHGGKVLIMQLFDAIVVNPEMLLPTEVFEKYSRLTQETDPKRVIIDYISGMTDNYLYKMHQRIFGGNTQSTFDTI</sequence>
<keyword evidence="1" id="KW-0378">Hydrolase</keyword>
<dbReference type="AlphaFoldDB" id="A0A0A2T415"/>
<gene>
    <name evidence="3" type="ORF">EP47_14215</name>
</gene>
<dbReference type="STRING" id="1498499.EP47_14215"/>
<accession>A0A0A2T415</accession>
<dbReference type="Pfam" id="PF13286">
    <property type="entry name" value="HD_assoc"/>
    <property type="match status" value="1"/>
</dbReference>
<keyword evidence="4" id="KW-1185">Reference proteome</keyword>
<name>A0A0A2T415_9GAMM</name>
<dbReference type="RefSeq" id="WP_241480577.1">
    <property type="nucleotide sequence ID" value="NZ_JNCF01000102.1"/>
</dbReference>
<reference evidence="3 4" key="1">
    <citation type="submission" date="2014-05" db="EMBL/GenBank/DDBJ databases">
        <authorList>
            <person name="Rizzardi K."/>
            <person name="Winiecka-Krusnell J."/>
            <person name="Ramliden M."/>
            <person name="Alm E."/>
            <person name="Andersson S."/>
            <person name="Byfors S."/>
        </authorList>
    </citation>
    <scope>NUCLEOTIDE SEQUENCE [LARGE SCALE GENOMIC DNA]</scope>
    <source>
        <strain evidence="3 4">LEGN</strain>
    </source>
</reference>
<protein>
    <recommendedName>
        <fullName evidence="2">Phosphohydrolase-associated domain-containing protein</fullName>
    </recommendedName>
</protein>